<dbReference type="GO" id="GO:0005524">
    <property type="term" value="F:ATP binding"/>
    <property type="evidence" value="ECO:0007669"/>
    <property type="project" value="InterPro"/>
</dbReference>
<keyword evidence="3" id="KW-0418">Kinase</keyword>
<dbReference type="EC" id="4.1.1.49" evidence="3"/>
<protein>
    <submittedName>
        <fullName evidence="3">Phosphoenolpyruvate carboxykinase (ATP)</fullName>
        <ecNumber evidence="3">4.1.1.49</ecNumber>
    </submittedName>
</protein>
<evidence type="ECO:0000256" key="2">
    <source>
        <dbReference type="ARBA" id="ARBA00022793"/>
    </source>
</evidence>
<dbReference type="GO" id="GO:0004612">
    <property type="term" value="F:phosphoenolpyruvate carboxykinase (ATP) activity"/>
    <property type="evidence" value="ECO:0007669"/>
    <property type="project" value="UniProtKB-EC"/>
</dbReference>
<feature type="non-terminal residue" evidence="3">
    <location>
        <position position="167"/>
    </location>
</feature>
<feature type="non-terminal residue" evidence="3">
    <location>
        <position position="1"/>
    </location>
</feature>
<reference evidence="3" key="1">
    <citation type="journal article" date="2010" name="Genomics">
        <title>Tracing phylogenomic events leading to diversity of Haemophilus influenzae and the emergence of Brazilian Purpuric Fever (BPF)-associated clones.</title>
        <authorList>
            <person name="Papazisi L."/>
            <person name="Ratnayake S."/>
            <person name="Remortel B.G."/>
            <person name="Bock G.R."/>
            <person name="Liang W."/>
            <person name="Saeed A.I."/>
            <person name="Liu J."/>
            <person name="Fleischmann R.D."/>
            <person name="Kilian M."/>
            <person name="Peterson S.N."/>
        </authorList>
    </citation>
    <scope>NUCLEOTIDE SEQUENCE [LARGE SCALE GENOMIC DNA]</scope>
    <source>
        <strain evidence="3">HK1212</strain>
    </source>
</reference>
<dbReference type="AlphaFoldDB" id="A0A7G2K0A7"/>
<dbReference type="InterPro" id="IPR008210">
    <property type="entry name" value="PEP_carboxykinase_N"/>
</dbReference>
<dbReference type="GO" id="GO:0005829">
    <property type="term" value="C:cytosol"/>
    <property type="evidence" value="ECO:0007669"/>
    <property type="project" value="TreeGrafter"/>
</dbReference>
<dbReference type="PANTHER" id="PTHR30031">
    <property type="entry name" value="PHOSPHOENOLPYRUVATE CARBOXYKINASE ATP"/>
    <property type="match status" value="1"/>
</dbReference>
<keyword evidence="1" id="KW-0312">Gluconeogenesis</keyword>
<accession>A0A7G2K0A7</accession>
<organism evidence="3">
    <name type="scientific">Haemophilus influenzae HK1212</name>
    <dbReference type="NCBI Taxonomy" id="456482"/>
    <lineage>
        <taxon>Bacteria</taxon>
        <taxon>Pseudomonadati</taxon>
        <taxon>Pseudomonadota</taxon>
        <taxon>Gammaproteobacteria</taxon>
        <taxon>Pasteurellales</taxon>
        <taxon>Pasteurellaceae</taxon>
        <taxon>Haemophilus</taxon>
    </lineage>
</organism>
<sequence>LFEEETKPGLEGFEKGTLTTTGAVAVDTGIFTGRSPKDKYIVLDEKTKDTVWWTSETAKNDNKPMNQATWQSLKDLVTNQLSRKRLFVVDGFCGASEHDRIAVRIVTEVAWQAHFVKNMFIRPTEEQLKNFEPDFVVMNGSKVTNPNWKEQGLNSENFVAFNLTERI</sequence>
<keyword evidence="3" id="KW-0670">Pyruvate</keyword>
<dbReference type="GO" id="GO:0016301">
    <property type="term" value="F:kinase activity"/>
    <property type="evidence" value="ECO:0007669"/>
    <property type="project" value="UniProtKB-KW"/>
</dbReference>
<evidence type="ECO:0000256" key="1">
    <source>
        <dbReference type="ARBA" id="ARBA00022432"/>
    </source>
</evidence>
<name>A0A7G2K0A7_HAEIF</name>
<dbReference type="GO" id="GO:0006094">
    <property type="term" value="P:gluconeogenesis"/>
    <property type="evidence" value="ECO:0007669"/>
    <property type="project" value="UniProtKB-KW"/>
</dbReference>
<dbReference type="InterPro" id="IPR001272">
    <property type="entry name" value="PEP_carboxykinase_ATP"/>
</dbReference>
<keyword evidence="3" id="KW-0808">Transferase</keyword>
<keyword evidence="2" id="KW-0210">Decarboxylase</keyword>
<dbReference type="EMBL" id="ABFC01000416">
    <property type="protein sequence ID" value="EFA28971.1"/>
    <property type="molecule type" value="Genomic_DNA"/>
</dbReference>
<dbReference type="PANTHER" id="PTHR30031:SF0">
    <property type="entry name" value="PHOSPHOENOLPYRUVATE CARBOXYKINASE (ATP)"/>
    <property type="match status" value="1"/>
</dbReference>
<keyword evidence="3" id="KW-0456">Lyase</keyword>
<gene>
    <name evidence="3" type="primary">pckA</name>
    <name evidence="3" type="ORF">HAINFHK1212_1833</name>
</gene>
<dbReference type="SUPFAM" id="SSF68923">
    <property type="entry name" value="PEP carboxykinase N-terminal domain"/>
    <property type="match status" value="1"/>
</dbReference>
<comment type="caution">
    <text evidence="3">The sequence shown here is derived from an EMBL/GenBank/DDBJ whole genome shotgun (WGS) entry which is preliminary data.</text>
</comment>
<dbReference type="Gene3D" id="3.40.449.10">
    <property type="entry name" value="Phosphoenolpyruvate Carboxykinase, domain 1"/>
    <property type="match status" value="1"/>
</dbReference>
<dbReference type="Pfam" id="PF01293">
    <property type="entry name" value="PEPCK_ATP"/>
    <property type="match status" value="1"/>
</dbReference>
<evidence type="ECO:0000313" key="3">
    <source>
        <dbReference type="EMBL" id="EFA28971.1"/>
    </source>
</evidence>
<proteinExistence type="predicted"/>